<protein>
    <submittedName>
        <fullName evidence="1">Uncharacterized protein</fullName>
    </submittedName>
</protein>
<accession>A0A1V0QD76</accession>
<dbReference type="AlphaFoldDB" id="A0A1V0QD76"/>
<organism evidence="1 2">
    <name type="scientific">Bacteroides caecimuris</name>
    <dbReference type="NCBI Taxonomy" id="1796613"/>
    <lineage>
        <taxon>Bacteria</taxon>
        <taxon>Pseudomonadati</taxon>
        <taxon>Bacteroidota</taxon>
        <taxon>Bacteroidia</taxon>
        <taxon>Bacteroidales</taxon>
        <taxon>Bacteroidaceae</taxon>
        <taxon>Bacteroides</taxon>
    </lineage>
</organism>
<evidence type="ECO:0000313" key="1">
    <source>
        <dbReference type="EMBL" id="ARE60490.1"/>
    </source>
</evidence>
<proteinExistence type="predicted"/>
<dbReference type="KEGG" id="bcae:A4V03_20455"/>
<dbReference type="Proteomes" id="UP000092631">
    <property type="component" value="Chromosome"/>
</dbReference>
<sequence>MLLAQRKALLGDNTLYPLLFLFSKHLFYENRPILNVYKLLFKTQRSLLFSINNFRQLLKQIVLCPD</sequence>
<reference evidence="2" key="1">
    <citation type="submission" date="2016-04" db="EMBL/GenBank/DDBJ databases">
        <title>Complete Genome Sequences of Twelve Strains of a Stable Defined Moderately Diverse Mouse Microbiota 2 (sDMDMm2).</title>
        <authorList>
            <person name="Uchimura Y."/>
            <person name="Wyss M."/>
            <person name="Brugiroux S."/>
            <person name="Limenitakis J.P."/>
            <person name="Stecher B."/>
            <person name="McCoy K.D."/>
            <person name="Macpherson A.J."/>
        </authorList>
    </citation>
    <scope>NUCLEOTIDE SEQUENCE [LARGE SCALE GENOMIC DNA]</scope>
    <source>
        <strain evidence="2">I48</strain>
    </source>
</reference>
<gene>
    <name evidence="1" type="ORF">A4V03_20455</name>
</gene>
<keyword evidence="2" id="KW-1185">Reference proteome</keyword>
<dbReference type="EMBL" id="CP015401">
    <property type="protein sequence ID" value="ARE60490.1"/>
    <property type="molecule type" value="Genomic_DNA"/>
</dbReference>
<evidence type="ECO:0000313" key="2">
    <source>
        <dbReference type="Proteomes" id="UP000092631"/>
    </source>
</evidence>
<name>A0A1V0QD76_9BACE</name>